<accession>A0A2U1AIB3</accession>
<dbReference type="Proteomes" id="UP000576225">
    <property type="component" value="Unassembled WGS sequence"/>
</dbReference>
<comment type="caution">
    <text evidence="15">The sequence shown here is derived from an EMBL/GenBank/DDBJ whole genome shotgun (WGS) entry which is preliminary data.</text>
</comment>
<evidence type="ECO:0000256" key="10">
    <source>
        <dbReference type="ARBA" id="ARBA00038478"/>
    </source>
</evidence>
<reference evidence="14 17" key="2">
    <citation type="submission" date="2020-04" db="EMBL/GenBank/DDBJ databases">
        <authorList>
            <person name="Hitch T.C.A."/>
            <person name="Wylensek D."/>
            <person name="Clavel T."/>
        </authorList>
    </citation>
    <scope>NUCLEOTIDE SEQUENCE [LARGE SCALE GENOMIC DNA]</scope>
    <source>
        <strain evidence="14 17">COR2-253-APC-1A</strain>
    </source>
</reference>
<name>A0A2U1AIB3_9BACT</name>
<dbReference type="AlphaFoldDB" id="A0A2U1AIB3"/>
<dbReference type="GO" id="GO:0006002">
    <property type="term" value="P:fructose 6-phosphate metabolic process"/>
    <property type="evidence" value="ECO:0007669"/>
    <property type="project" value="InterPro"/>
</dbReference>
<dbReference type="RefSeq" id="WP_116885549.1">
    <property type="nucleotide sequence ID" value="NZ_CABMMC010000120.1"/>
</dbReference>
<dbReference type="InterPro" id="IPR035966">
    <property type="entry name" value="PKF_sf"/>
</dbReference>
<keyword evidence="8" id="KW-0460">Magnesium</keyword>
<dbReference type="GO" id="GO:0047334">
    <property type="term" value="F:diphosphate-fructose-6-phosphate 1-phosphotransferase activity"/>
    <property type="evidence" value="ECO:0007669"/>
    <property type="project" value="UniProtKB-EC"/>
</dbReference>
<evidence type="ECO:0000313" key="16">
    <source>
        <dbReference type="Proteomes" id="UP000245959"/>
    </source>
</evidence>
<dbReference type="InterPro" id="IPR000023">
    <property type="entry name" value="Phosphofructokinase_dom"/>
</dbReference>
<comment type="similarity">
    <text evidence="10">Belongs to the phosphofructokinase type A (PFKA) family.</text>
</comment>
<proteinExistence type="inferred from homology"/>
<evidence type="ECO:0000313" key="15">
    <source>
        <dbReference type="EMBL" id="PVY36105.1"/>
    </source>
</evidence>
<dbReference type="EMBL" id="JABAEW010000002">
    <property type="protein sequence ID" value="NMD85360.1"/>
    <property type="molecule type" value="Genomic_DNA"/>
</dbReference>
<reference evidence="15 16" key="1">
    <citation type="submission" date="2018-04" db="EMBL/GenBank/DDBJ databases">
        <title>Genomic Encyclopedia of Type Strains, Phase IV (KMG-IV): sequencing the most valuable type-strain genomes for metagenomic binning, comparative biology and taxonomic classification.</title>
        <authorList>
            <person name="Goeker M."/>
        </authorList>
    </citation>
    <scope>NUCLEOTIDE SEQUENCE [LARGE SCALE GENOMIC DNA]</scope>
    <source>
        <strain evidence="15 16">DSM 14823</strain>
    </source>
</reference>
<protein>
    <submittedName>
        <fullName evidence="14 15">6-phosphofructokinase</fullName>
    </submittedName>
</protein>
<keyword evidence="6 15" id="KW-0418">Kinase</keyword>
<dbReference type="GO" id="GO:0046872">
    <property type="term" value="F:metal ion binding"/>
    <property type="evidence" value="ECO:0007669"/>
    <property type="project" value="UniProtKB-KW"/>
</dbReference>
<evidence type="ECO:0000256" key="11">
    <source>
        <dbReference type="ARBA" id="ARBA00048070"/>
    </source>
</evidence>
<dbReference type="Proteomes" id="UP000245959">
    <property type="component" value="Unassembled WGS sequence"/>
</dbReference>
<feature type="domain" description="Phosphofructokinase" evidence="13">
    <location>
        <begin position="72"/>
        <end position="379"/>
    </location>
</feature>
<evidence type="ECO:0000313" key="14">
    <source>
        <dbReference type="EMBL" id="NMD85360.1"/>
    </source>
</evidence>
<dbReference type="SUPFAM" id="SSF53784">
    <property type="entry name" value="Phosphofructokinase"/>
    <property type="match status" value="1"/>
</dbReference>
<organism evidence="15 16">
    <name type="scientific">Victivallis vadensis</name>
    <dbReference type="NCBI Taxonomy" id="172901"/>
    <lineage>
        <taxon>Bacteria</taxon>
        <taxon>Pseudomonadati</taxon>
        <taxon>Lentisphaerota</taxon>
        <taxon>Lentisphaeria</taxon>
        <taxon>Victivallales</taxon>
        <taxon>Victivallaceae</taxon>
        <taxon>Victivallis</taxon>
    </lineage>
</organism>
<evidence type="ECO:0000256" key="9">
    <source>
        <dbReference type="ARBA" id="ARBA00023152"/>
    </source>
</evidence>
<keyword evidence="9" id="KW-0324">Glycolysis</keyword>
<gene>
    <name evidence="15" type="ORF">C8D82_13620</name>
    <name evidence="14" type="ORF">HF882_02055</name>
</gene>
<evidence type="ECO:0000256" key="12">
    <source>
        <dbReference type="ARBA" id="ARBA00048072"/>
    </source>
</evidence>
<keyword evidence="7" id="KW-0067">ATP-binding</keyword>
<evidence type="ECO:0000313" key="17">
    <source>
        <dbReference type="Proteomes" id="UP000576225"/>
    </source>
</evidence>
<dbReference type="GO" id="GO:0005737">
    <property type="term" value="C:cytoplasm"/>
    <property type="evidence" value="ECO:0007669"/>
    <property type="project" value="UniProtKB-ARBA"/>
</dbReference>
<dbReference type="NCBIfam" id="NF005301">
    <property type="entry name" value="PRK06830.1"/>
    <property type="match status" value="1"/>
</dbReference>
<dbReference type="UniPathway" id="UPA00109">
    <property type="reaction ID" value="UER00182"/>
</dbReference>
<keyword evidence="3" id="KW-0808">Transferase</keyword>
<sequence length="430" mass="47510">MAVPDLTVKRLGEATIDSPLSGVKFIPENSSVIYGKDADEVIREYNENGRLSAFEQAGPREKIYHDPAWTHAAILTAGGLCPGLNDVIKGLTRTLMVRYNVPIVFGIRYGYQGLIPSFGYEPMLLTPDSVDGIHEIGGTVLGSSRGRQDEVTMVETLKRMNIKILFCIGGDGTLRCAHDIAMEVERRGLNISVVCIPKTIDNDINFIDKTFGFETAVYATNSVISSAHNEAKGTPHGVGLIHVMGRDSGFIAAYATLANTHVNYCLVPEDAFSLYEGEHALLPSLERRLRERKHAVIIVSEGAGQHLFEEESSRRDKSGNVLHHNIGEFLHEKIVAWGKEINLDLSVKYFDPSYLIRSLPAHGTDAVFCEMLAQHAVHAAMAGRTDVVIGHWNDRFTHVPIPVATSSRKKIDINSSLWDSVKSVTWKCYR</sequence>
<dbReference type="Gene3D" id="3.40.50.450">
    <property type="match status" value="1"/>
</dbReference>
<keyword evidence="4" id="KW-0479">Metal-binding</keyword>
<dbReference type="GeneID" id="78296818"/>
<evidence type="ECO:0000256" key="1">
    <source>
        <dbReference type="ARBA" id="ARBA00001946"/>
    </source>
</evidence>
<keyword evidence="16" id="KW-1185">Reference proteome</keyword>
<evidence type="ECO:0000256" key="4">
    <source>
        <dbReference type="ARBA" id="ARBA00022723"/>
    </source>
</evidence>
<dbReference type="PANTHER" id="PTHR45770">
    <property type="entry name" value="ATP-DEPENDENT 6-PHOSPHOFRUCTOKINASE 1"/>
    <property type="match status" value="1"/>
</dbReference>
<dbReference type="InterPro" id="IPR050929">
    <property type="entry name" value="PFKA"/>
</dbReference>
<dbReference type="EMBL" id="QEKH01000036">
    <property type="protein sequence ID" value="PVY36105.1"/>
    <property type="molecule type" value="Genomic_DNA"/>
</dbReference>
<keyword evidence="5" id="KW-0547">Nucleotide-binding</keyword>
<dbReference type="PRINTS" id="PR00476">
    <property type="entry name" value="PHFRCTKINASE"/>
</dbReference>
<evidence type="ECO:0000256" key="3">
    <source>
        <dbReference type="ARBA" id="ARBA00022679"/>
    </source>
</evidence>
<dbReference type="GO" id="GO:0005524">
    <property type="term" value="F:ATP binding"/>
    <property type="evidence" value="ECO:0007669"/>
    <property type="project" value="UniProtKB-KW"/>
</dbReference>
<evidence type="ECO:0000259" key="13">
    <source>
        <dbReference type="Pfam" id="PF00365"/>
    </source>
</evidence>
<evidence type="ECO:0000256" key="5">
    <source>
        <dbReference type="ARBA" id="ARBA00022741"/>
    </source>
</evidence>
<evidence type="ECO:0000256" key="2">
    <source>
        <dbReference type="ARBA" id="ARBA00003138"/>
    </source>
</evidence>
<dbReference type="Pfam" id="PF00365">
    <property type="entry name" value="PFK"/>
    <property type="match status" value="1"/>
</dbReference>
<dbReference type="PIRSF" id="PIRSF000534">
    <property type="entry name" value="PPi_PFK_TP0108"/>
    <property type="match status" value="1"/>
</dbReference>
<dbReference type="InterPro" id="IPR012004">
    <property type="entry name" value="PyroP-dep_PFK_TP0108"/>
</dbReference>
<evidence type="ECO:0000256" key="7">
    <source>
        <dbReference type="ARBA" id="ARBA00022840"/>
    </source>
</evidence>
<comment type="catalytic activity">
    <reaction evidence="12">
        <text>beta-D-fructose 6-phosphate + diphosphate = beta-D-fructose 1,6-bisphosphate + phosphate + H(+)</text>
        <dbReference type="Rhea" id="RHEA:13613"/>
        <dbReference type="ChEBI" id="CHEBI:15378"/>
        <dbReference type="ChEBI" id="CHEBI:32966"/>
        <dbReference type="ChEBI" id="CHEBI:33019"/>
        <dbReference type="ChEBI" id="CHEBI:43474"/>
        <dbReference type="ChEBI" id="CHEBI:57634"/>
        <dbReference type="EC" id="2.7.1.90"/>
    </reaction>
</comment>
<dbReference type="GO" id="GO:0003872">
    <property type="term" value="F:6-phosphofructokinase activity"/>
    <property type="evidence" value="ECO:0007669"/>
    <property type="project" value="UniProtKB-EC"/>
</dbReference>
<evidence type="ECO:0000256" key="6">
    <source>
        <dbReference type="ARBA" id="ARBA00022777"/>
    </source>
</evidence>
<comment type="function">
    <text evidence="2">Catalyzes the phosphorylation of D-fructose 6-phosphate, the first committing step of glycolysis. Uses inorganic phosphate (PPi) as phosphoryl donor instead of ATP like common ATP-dependent phosphofructokinases (ATP-PFKs), which renders the reaction reversible, and can thus function both in glycolysis and gluconeogenesis. Consistently, PPi-PFK can replace the enzymes of both the forward (ATP-PFK) and reverse (fructose-bisphosphatase (FBPase)) reactions.</text>
</comment>
<dbReference type="InterPro" id="IPR022953">
    <property type="entry name" value="ATP_PFK"/>
</dbReference>
<comment type="catalytic activity">
    <reaction evidence="11">
        <text>beta-D-fructose 6-phosphate + ATP = beta-D-fructose 1,6-bisphosphate + ADP + H(+)</text>
        <dbReference type="Rhea" id="RHEA:16109"/>
        <dbReference type="ChEBI" id="CHEBI:15378"/>
        <dbReference type="ChEBI" id="CHEBI:30616"/>
        <dbReference type="ChEBI" id="CHEBI:32966"/>
        <dbReference type="ChEBI" id="CHEBI:57634"/>
        <dbReference type="ChEBI" id="CHEBI:456216"/>
        <dbReference type="EC" id="2.7.1.11"/>
    </reaction>
</comment>
<evidence type="ECO:0000256" key="8">
    <source>
        <dbReference type="ARBA" id="ARBA00022842"/>
    </source>
</evidence>
<dbReference type="OrthoDB" id="9802503at2"/>
<comment type="cofactor">
    <cofactor evidence="1">
        <name>Mg(2+)</name>
        <dbReference type="ChEBI" id="CHEBI:18420"/>
    </cofactor>
</comment>